<feature type="transmembrane region" description="Helical" evidence="1">
    <location>
        <begin position="149"/>
        <end position="167"/>
    </location>
</feature>
<name>A0ABW3VMD4_9PSEU</name>
<keyword evidence="1" id="KW-0812">Transmembrane</keyword>
<keyword evidence="1" id="KW-0472">Membrane</keyword>
<sequence length="228" mass="23302">MNPTDLTAAGPARATTAVRRGTAVTMIAAAVIADVAFTGLGAVFDYPDVLEHPAAEALAAFRAAQGAVSAWFLALALGAALLAPVAIGVGRLSAARAMRWAVPVGIAAAVVQVVGLLRWPLLVPGWAASGDVDAFATANRVLGTVVGETGGYLLTALWTGLVLVALGTRFAGRWFVALGAASAVLVFVGVFSPVGLPLVDLANFAGYVLWSLWLVAFAIVLLVRARRS</sequence>
<dbReference type="RefSeq" id="WP_346091780.1">
    <property type="nucleotide sequence ID" value="NZ_BAABKS010000039.1"/>
</dbReference>
<comment type="caution">
    <text evidence="2">The sequence shown here is derived from an EMBL/GenBank/DDBJ whole genome shotgun (WGS) entry which is preliminary data.</text>
</comment>
<protein>
    <submittedName>
        <fullName evidence="2">DUF4386 domain-containing protein</fullName>
    </submittedName>
</protein>
<gene>
    <name evidence="2" type="ORF">ACFQ34_22660</name>
</gene>
<accession>A0ABW3VMD4</accession>
<feature type="transmembrane region" description="Helical" evidence="1">
    <location>
        <begin position="174"/>
        <end position="192"/>
    </location>
</feature>
<evidence type="ECO:0000256" key="1">
    <source>
        <dbReference type="SAM" id="Phobius"/>
    </source>
</evidence>
<proteinExistence type="predicted"/>
<feature type="transmembrane region" description="Helical" evidence="1">
    <location>
        <begin position="23"/>
        <end position="44"/>
    </location>
</feature>
<feature type="transmembrane region" description="Helical" evidence="1">
    <location>
        <begin position="100"/>
        <end position="121"/>
    </location>
</feature>
<organism evidence="2 3">
    <name type="scientific">Pseudonocardia benzenivorans</name>
    <dbReference type="NCBI Taxonomy" id="228005"/>
    <lineage>
        <taxon>Bacteria</taxon>
        <taxon>Bacillati</taxon>
        <taxon>Actinomycetota</taxon>
        <taxon>Actinomycetes</taxon>
        <taxon>Pseudonocardiales</taxon>
        <taxon>Pseudonocardiaceae</taxon>
        <taxon>Pseudonocardia</taxon>
    </lineage>
</organism>
<keyword evidence="3" id="KW-1185">Reference proteome</keyword>
<feature type="transmembrane region" description="Helical" evidence="1">
    <location>
        <begin position="204"/>
        <end position="223"/>
    </location>
</feature>
<dbReference type="Proteomes" id="UP001597182">
    <property type="component" value="Unassembled WGS sequence"/>
</dbReference>
<reference evidence="3" key="1">
    <citation type="journal article" date="2019" name="Int. J. Syst. Evol. Microbiol.">
        <title>The Global Catalogue of Microorganisms (GCM) 10K type strain sequencing project: providing services to taxonomists for standard genome sequencing and annotation.</title>
        <authorList>
            <consortium name="The Broad Institute Genomics Platform"/>
            <consortium name="The Broad Institute Genome Sequencing Center for Infectious Disease"/>
            <person name="Wu L."/>
            <person name="Ma J."/>
        </authorList>
    </citation>
    <scope>NUCLEOTIDE SEQUENCE [LARGE SCALE GENOMIC DNA]</scope>
    <source>
        <strain evidence="3">CCUG 49018</strain>
    </source>
</reference>
<keyword evidence="1" id="KW-1133">Transmembrane helix</keyword>
<evidence type="ECO:0000313" key="3">
    <source>
        <dbReference type="Proteomes" id="UP001597182"/>
    </source>
</evidence>
<dbReference type="EMBL" id="JBHTMB010000205">
    <property type="protein sequence ID" value="MFD1236103.1"/>
    <property type="molecule type" value="Genomic_DNA"/>
</dbReference>
<evidence type="ECO:0000313" key="2">
    <source>
        <dbReference type="EMBL" id="MFD1236103.1"/>
    </source>
</evidence>
<feature type="transmembrane region" description="Helical" evidence="1">
    <location>
        <begin position="64"/>
        <end position="88"/>
    </location>
</feature>